<dbReference type="AlphaFoldDB" id="A0A0E9QXF3"/>
<reference evidence="1" key="1">
    <citation type="submission" date="2014-11" db="EMBL/GenBank/DDBJ databases">
        <authorList>
            <person name="Amaro Gonzalez C."/>
        </authorList>
    </citation>
    <scope>NUCLEOTIDE SEQUENCE</scope>
</reference>
<dbReference type="EMBL" id="GBXM01086941">
    <property type="protein sequence ID" value="JAH21636.1"/>
    <property type="molecule type" value="Transcribed_RNA"/>
</dbReference>
<name>A0A0E9QXF3_ANGAN</name>
<proteinExistence type="predicted"/>
<reference evidence="1" key="2">
    <citation type="journal article" date="2015" name="Fish Shellfish Immunol.">
        <title>Early steps in the European eel (Anguilla anguilla)-Vibrio vulnificus interaction in the gills: Role of the RtxA13 toxin.</title>
        <authorList>
            <person name="Callol A."/>
            <person name="Pajuelo D."/>
            <person name="Ebbesson L."/>
            <person name="Teles M."/>
            <person name="MacKenzie S."/>
            <person name="Amaro C."/>
        </authorList>
    </citation>
    <scope>NUCLEOTIDE SEQUENCE</scope>
</reference>
<evidence type="ECO:0000313" key="1">
    <source>
        <dbReference type="EMBL" id="JAH21636.1"/>
    </source>
</evidence>
<organism evidence="1">
    <name type="scientific">Anguilla anguilla</name>
    <name type="common">European freshwater eel</name>
    <name type="synonym">Muraena anguilla</name>
    <dbReference type="NCBI Taxonomy" id="7936"/>
    <lineage>
        <taxon>Eukaryota</taxon>
        <taxon>Metazoa</taxon>
        <taxon>Chordata</taxon>
        <taxon>Craniata</taxon>
        <taxon>Vertebrata</taxon>
        <taxon>Euteleostomi</taxon>
        <taxon>Actinopterygii</taxon>
        <taxon>Neopterygii</taxon>
        <taxon>Teleostei</taxon>
        <taxon>Anguilliformes</taxon>
        <taxon>Anguillidae</taxon>
        <taxon>Anguilla</taxon>
    </lineage>
</organism>
<sequence>MLQFSNKITFKSDIENISDAKDNKNRYNEPSGAKMFSFSHSLPVPFYLFLEA</sequence>
<protein>
    <submittedName>
        <fullName evidence="1">Uncharacterized protein</fullName>
    </submittedName>
</protein>
<accession>A0A0E9QXF3</accession>